<feature type="domain" description="ATP-grasp" evidence="2">
    <location>
        <begin position="108"/>
        <end position="291"/>
    </location>
</feature>
<reference evidence="3" key="1">
    <citation type="submission" date="2022-05" db="EMBL/GenBank/DDBJ databases">
        <authorList>
            <person name="Park J.-S."/>
        </authorList>
    </citation>
    <scope>NUCLEOTIDE SEQUENCE</scope>
    <source>
        <strain evidence="3">2012CJ34-3</strain>
    </source>
</reference>
<organism evidence="3 4">
    <name type="scientific">Jejuia spongiicola</name>
    <dbReference type="NCBI Taxonomy" id="2942207"/>
    <lineage>
        <taxon>Bacteria</taxon>
        <taxon>Pseudomonadati</taxon>
        <taxon>Bacteroidota</taxon>
        <taxon>Flavobacteriia</taxon>
        <taxon>Flavobacteriales</taxon>
        <taxon>Flavobacteriaceae</taxon>
        <taxon>Jejuia</taxon>
    </lineage>
</organism>
<dbReference type="SUPFAM" id="SSF56059">
    <property type="entry name" value="Glutathione synthetase ATP-binding domain-like"/>
    <property type="match status" value="1"/>
</dbReference>
<comment type="caution">
    <text evidence="3">The sequence shown here is derived from an EMBL/GenBank/DDBJ whole genome shotgun (WGS) entry which is preliminary data.</text>
</comment>
<dbReference type="EMBL" id="JAMFLZ010000003">
    <property type="protein sequence ID" value="MCL6294928.1"/>
    <property type="molecule type" value="Genomic_DNA"/>
</dbReference>
<dbReference type="Gene3D" id="3.30.1490.20">
    <property type="entry name" value="ATP-grasp fold, A domain"/>
    <property type="match status" value="1"/>
</dbReference>
<dbReference type="Gene3D" id="3.40.50.20">
    <property type="match status" value="1"/>
</dbReference>
<dbReference type="Proteomes" id="UP001165381">
    <property type="component" value="Unassembled WGS sequence"/>
</dbReference>
<evidence type="ECO:0000313" key="3">
    <source>
        <dbReference type="EMBL" id="MCL6294928.1"/>
    </source>
</evidence>
<proteinExistence type="predicted"/>
<dbReference type="InterPro" id="IPR011761">
    <property type="entry name" value="ATP-grasp"/>
</dbReference>
<sequence>MNNILITSGGRRVSLVKAFINELKLIERESSVFVADYSPNLSAAAQVADNAFKICKIEDDCYIDSLYNLCVKNDVKLIVPTLDTELLKLAESKERFLAVNIQIVISSEKLIKRSLNKLKTHELFEELGIVTAKVYSKNNFELPMFIKPINGSSSNNNHIIKSKNEISKFLLDDKSLTFFEYLDHDVYDEYTCDLYYSKLGTLKCVIPRKRIEIRAGEVSKGVTIKNEVKSLINEKLASLEGARGCITLQLFLHKESKEIKGIEINPRFGGGFPLSYLAGGNYPKWIIQEYLFNKEISYFDDWEENLLMLRYDSEILIKNHED</sequence>
<dbReference type="RefSeq" id="WP_249972708.1">
    <property type="nucleotide sequence ID" value="NZ_JAMFLZ010000003.1"/>
</dbReference>
<gene>
    <name evidence="3" type="ORF">M3P09_07990</name>
</gene>
<dbReference type="InterPro" id="IPR013815">
    <property type="entry name" value="ATP_grasp_subdomain_1"/>
</dbReference>
<name>A0ABT0QDA6_9FLAO</name>
<keyword evidence="4" id="KW-1185">Reference proteome</keyword>
<dbReference type="Gene3D" id="3.30.470.20">
    <property type="entry name" value="ATP-grasp fold, B domain"/>
    <property type="match status" value="1"/>
</dbReference>
<dbReference type="Pfam" id="PF21360">
    <property type="entry name" value="PylC-like_N"/>
    <property type="match status" value="1"/>
</dbReference>
<dbReference type="PROSITE" id="PS50975">
    <property type="entry name" value="ATP_GRASP"/>
    <property type="match status" value="1"/>
</dbReference>
<evidence type="ECO:0000259" key="2">
    <source>
        <dbReference type="PROSITE" id="PS50975"/>
    </source>
</evidence>
<evidence type="ECO:0000256" key="1">
    <source>
        <dbReference type="PROSITE-ProRule" id="PRU00409"/>
    </source>
</evidence>
<evidence type="ECO:0000313" key="4">
    <source>
        <dbReference type="Proteomes" id="UP001165381"/>
    </source>
</evidence>
<keyword evidence="1" id="KW-0067">ATP-binding</keyword>
<keyword evidence="1" id="KW-0547">Nucleotide-binding</keyword>
<dbReference type="Pfam" id="PF15632">
    <property type="entry name" value="ATPgrasp_Ter"/>
    <property type="match status" value="1"/>
</dbReference>
<protein>
    <submittedName>
        <fullName evidence="3">ATP-grasp domain-containing protein</fullName>
    </submittedName>
</protein>
<dbReference type="InterPro" id="IPR048764">
    <property type="entry name" value="PylC_N"/>
</dbReference>
<accession>A0ABT0QDA6</accession>